<dbReference type="InterPro" id="IPR020843">
    <property type="entry name" value="ER"/>
</dbReference>
<evidence type="ECO:0000313" key="2">
    <source>
        <dbReference type="EMBL" id="GAA5004972.1"/>
    </source>
</evidence>
<dbReference type="Pfam" id="PF13602">
    <property type="entry name" value="ADH_zinc_N_2"/>
    <property type="match status" value="1"/>
</dbReference>
<accession>A0ABP9IRV0</accession>
<dbReference type="SUPFAM" id="SSF51735">
    <property type="entry name" value="NAD(P)-binding Rossmann-fold domains"/>
    <property type="match status" value="1"/>
</dbReference>
<dbReference type="SMART" id="SM00829">
    <property type="entry name" value="PKS_ER"/>
    <property type="match status" value="1"/>
</dbReference>
<dbReference type="Proteomes" id="UP001501759">
    <property type="component" value="Unassembled WGS sequence"/>
</dbReference>
<reference evidence="3" key="1">
    <citation type="journal article" date="2019" name="Int. J. Syst. Evol. Microbiol.">
        <title>The Global Catalogue of Microorganisms (GCM) 10K type strain sequencing project: providing services to taxonomists for standard genome sequencing and annotation.</title>
        <authorList>
            <consortium name="The Broad Institute Genomics Platform"/>
            <consortium name="The Broad Institute Genome Sequencing Center for Infectious Disease"/>
            <person name="Wu L."/>
            <person name="Ma J."/>
        </authorList>
    </citation>
    <scope>NUCLEOTIDE SEQUENCE [LARGE SCALE GENOMIC DNA]</scope>
    <source>
        <strain evidence="3">JCM 18409</strain>
    </source>
</reference>
<dbReference type="InterPro" id="IPR013154">
    <property type="entry name" value="ADH-like_N"/>
</dbReference>
<dbReference type="InterPro" id="IPR011032">
    <property type="entry name" value="GroES-like_sf"/>
</dbReference>
<name>A0ABP9IRV0_9ACTN</name>
<sequence length="342" mass="36643">MSEITYRKIVVERFGGPEVLRTVEATLPEPPPGHARLKVLAAGVGFTDLMARSGDYLLQRRPPFGPGYELVGEIVDFTADGPRPAWLTSGTRVAVSLTKMGAYAEYVTLPLWQLVPLPDGLDPVTAAAIPLDHLTAVSVLETHGRVRAGDTVLIQGASGGVGQALSRLGALLGLRMYGTASAPGAEELLARHGVTHIDYRRQDFGEVLREREPEGVQAVFDHIGGPGLRKGYRALAPGGVLVSYAFAGRPGHMVADTVRGAVRVKAMNLRPGRRTALSMVPHEIKAGHDWYRTALERLLGMARSGRTVPRIGAVEPLMKAADVHAALERREIAGKVVLTTEA</sequence>
<dbReference type="Pfam" id="PF08240">
    <property type="entry name" value="ADH_N"/>
    <property type="match status" value="1"/>
</dbReference>
<protein>
    <submittedName>
        <fullName evidence="2">Medium chain dehydrogenase/reductase family protein</fullName>
    </submittedName>
</protein>
<dbReference type="Gene3D" id="3.90.180.10">
    <property type="entry name" value="Medium-chain alcohol dehydrogenases, catalytic domain"/>
    <property type="match status" value="1"/>
</dbReference>
<dbReference type="PANTHER" id="PTHR43677">
    <property type="entry name" value="SHORT-CHAIN DEHYDROGENASE/REDUCTASE"/>
    <property type="match status" value="1"/>
</dbReference>
<dbReference type="RefSeq" id="WP_345645216.1">
    <property type="nucleotide sequence ID" value="NZ_BAABKB010000004.1"/>
</dbReference>
<feature type="domain" description="Enoyl reductase (ER)" evidence="1">
    <location>
        <begin position="15"/>
        <end position="338"/>
    </location>
</feature>
<proteinExistence type="predicted"/>
<dbReference type="SUPFAM" id="SSF50129">
    <property type="entry name" value="GroES-like"/>
    <property type="match status" value="1"/>
</dbReference>
<comment type="caution">
    <text evidence="2">The sequence shown here is derived from an EMBL/GenBank/DDBJ whole genome shotgun (WGS) entry which is preliminary data.</text>
</comment>
<gene>
    <name evidence="2" type="ORF">GCM10023335_21500</name>
</gene>
<dbReference type="PANTHER" id="PTHR43677:SF4">
    <property type="entry name" value="QUINONE OXIDOREDUCTASE-LIKE PROTEIN 2"/>
    <property type="match status" value="1"/>
</dbReference>
<organism evidence="2 3">
    <name type="scientific">Streptomyces siamensis</name>
    <dbReference type="NCBI Taxonomy" id="1274986"/>
    <lineage>
        <taxon>Bacteria</taxon>
        <taxon>Bacillati</taxon>
        <taxon>Actinomycetota</taxon>
        <taxon>Actinomycetes</taxon>
        <taxon>Kitasatosporales</taxon>
        <taxon>Streptomycetaceae</taxon>
        <taxon>Streptomyces</taxon>
    </lineage>
</organism>
<dbReference type="InterPro" id="IPR036291">
    <property type="entry name" value="NAD(P)-bd_dom_sf"/>
</dbReference>
<evidence type="ECO:0000259" key="1">
    <source>
        <dbReference type="SMART" id="SM00829"/>
    </source>
</evidence>
<dbReference type="EMBL" id="BAABKB010000004">
    <property type="protein sequence ID" value="GAA5004972.1"/>
    <property type="molecule type" value="Genomic_DNA"/>
</dbReference>
<evidence type="ECO:0000313" key="3">
    <source>
        <dbReference type="Proteomes" id="UP001501759"/>
    </source>
</evidence>
<dbReference type="Gene3D" id="3.40.50.720">
    <property type="entry name" value="NAD(P)-binding Rossmann-like Domain"/>
    <property type="match status" value="1"/>
</dbReference>
<dbReference type="InterPro" id="IPR051397">
    <property type="entry name" value="Zn-ADH-like_protein"/>
</dbReference>
<keyword evidence="3" id="KW-1185">Reference proteome</keyword>